<evidence type="ECO:0000313" key="5">
    <source>
        <dbReference type="Proteomes" id="UP000625316"/>
    </source>
</evidence>
<feature type="compositionally biased region" description="Basic and acidic residues" evidence="2">
    <location>
        <begin position="576"/>
        <end position="585"/>
    </location>
</feature>
<feature type="region of interest" description="Disordered" evidence="2">
    <location>
        <begin position="498"/>
        <end position="522"/>
    </location>
</feature>
<keyword evidence="5" id="KW-1185">Reference proteome</keyword>
<keyword evidence="3" id="KW-0472">Membrane</keyword>
<feature type="region of interest" description="Disordered" evidence="2">
    <location>
        <begin position="576"/>
        <end position="620"/>
    </location>
</feature>
<feature type="region of interest" description="Disordered" evidence="2">
    <location>
        <begin position="361"/>
        <end position="380"/>
    </location>
</feature>
<dbReference type="NCBIfam" id="NF038301">
    <property type="entry name" value="EPS_HpsA"/>
    <property type="match status" value="1"/>
</dbReference>
<protein>
    <submittedName>
        <fullName evidence="4">Uncharacterized protein</fullName>
    </submittedName>
</protein>
<gene>
    <name evidence="4" type="ORF">IQ266_05605</name>
</gene>
<dbReference type="Proteomes" id="UP000625316">
    <property type="component" value="Unassembled WGS sequence"/>
</dbReference>
<feature type="region of interest" description="Disordered" evidence="2">
    <location>
        <begin position="1101"/>
        <end position="1125"/>
    </location>
</feature>
<accession>A0A928Z1D8</accession>
<evidence type="ECO:0000256" key="3">
    <source>
        <dbReference type="SAM" id="Phobius"/>
    </source>
</evidence>
<evidence type="ECO:0000313" key="4">
    <source>
        <dbReference type="EMBL" id="MBE9029236.1"/>
    </source>
</evidence>
<keyword evidence="3" id="KW-0812">Transmembrane</keyword>
<feature type="coiled-coil region" evidence="1">
    <location>
        <begin position="3"/>
        <end position="30"/>
    </location>
</feature>
<dbReference type="EMBL" id="JADEXQ010000013">
    <property type="protein sequence ID" value="MBE9029236.1"/>
    <property type="molecule type" value="Genomic_DNA"/>
</dbReference>
<feature type="compositionally biased region" description="Basic and acidic residues" evidence="2">
    <location>
        <begin position="600"/>
        <end position="616"/>
    </location>
</feature>
<feature type="compositionally biased region" description="Basic and acidic residues" evidence="2">
    <location>
        <begin position="498"/>
        <end position="507"/>
    </location>
</feature>
<organism evidence="4 5">
    <name type="scientific">Romeriopsis navalis LEGE 11480</name>
    <dbReference type="NCBI Taxonomy" id="2777977"/>
    <lineage>
        <taxon>Bacteria</taxon>
        <taxon>Bacillati</taxon>
        <taxon>Cyanobacteriota</taxon>
        <taxon>Cyanophyceae</taxon>
        <taxon>Leptolyngbyales</taxon>
        <taxon>Leptolyngbyaceae</taxon>
        <taxon>Romeriopsis</taxon>
        <taxon>Romeriopsis navalis</taxon>
    </lineage>
</organism>
<proteinExistence type="predicted"/>
<comment type="caution">
    <text evidence="4">The sequence shown here is derived from an EMBL/GenBank/DDBJ whole genome shotgun (WGS) entry which is preliminary data.</text>
</comment>
<keyword evidence="1" id="KW-0175">Coiled coil</keyword>
<reference evidence="4" key="1">
    <citation type="submission" date="2020-10" db="EMBL/GenBank/DDBJ databases">
        <authorList>
            <person name="Castelo-Branco R."/>
            <person name="Eusebio N."/>
            <person name="Adriana R."/>
            <person name="Vieira A."/>
            <person name="Brugerolle De Fraissinette N."/>
            <person name="Rezende De Castro R."/>
            <person name="Schneider M.P."/>
            <person name="Vasconcelos V."/>
            <person name="Leao P.N."/>
        </authorList>
    </citation>
    <scope>NUCLEOTIDE SEQUENCE</scope>
    <source>
        <strain evidence="4">LEGE 11480</strain>
    </source>
</reference>
<name>A0A928Z1D8_9CYAN</name>
<keyword evidence="3" id="KW-1133">Transmembrane helix</keyword>
<feature type="region of interest" description="Disordered" evidence="2">
    <location>
        <begin position="413"/>
        <end position="432"/>
    </location>
</feature>
<sequence length="1853" mass="201751">MTNRKFAKAMQNLAREVRKLYRQFNRAAINWLLRSAFVANRRGQSPVAGFILPTTVLLLLVLTLTVGAMTLRAFDRNTQVIANAQEKVIYNAATPAIDRARSKLEFLFDPSKDARYPGGTPFESFLVGMLTNDGTTNGVAKFTVKNSAGADVDPYTLPDEERIDIGSPTTATLDGNPDIAWRYRSDTDGDGTADATIVYSIIFETPEAQGGQTPPERLLTMTEQQKADAGIVRNGPISSQSRLTGCGNSSGAGDSGFTQEAWFEDVGNTSIIRKNFQVNTIVIPDNPKAATTTMEFQQDRQILRGNKWGAWFRYDLEIFPGPQFNWNGAMHTEGNMILGNNNFDAYLVSAPASCLYQPESSELSITNRTPPSGNDPDEPDLGDFQGMVVAGLVGKPQFRQGRADVHVQTNDTAPPTVRRLDQNNDSSTENAAVGNLASDPVEIVLEEKTKSVNNADDTNRSFNGWNTKLDGVLQERFNNSSQRVPFVDDLYRADDRWGPKPKYDDNAGGRIPDGASVGEDIPANDRLISTPPATGNASVAIGLDGYWERRARTEGLRVLVGERLELGNIGGWVTPRDVDRDDHIDPPASIDANNPPPLVGDKDAATPADLSEREGDPLYPPTVQPYPFTQGTTLPHLTQQRRSLRDNIPAVQSAAVYHAAVGNKDYPVACVAMTVHPGTQNTLRQSVNFFPTNFKDNDSNADTYLLSDFFSGRGTDGWEYAPPGDSESTFIAEIAPGRPLRQALDNLANFGGDPDGAFPPTQDANVIHPYPAMSMWGNQSNLRRALNRMNSSSYTALSVADKTYIHTAACSLGMLATNIDQVQKFDPTNVNNDVTWNNASAQVMSDLADRMTRLMDGQVENGEVLPKARLNTYNYNPAQNNPDTRLYKAEDYYEVPPEAFVAGLKQQTIKSGGDYLNDPVIRMAELIMNGHQIRRDRTFGFRPSPAFGEYGIAFNVNTADPVKLFPSACDPDLFALGDRTVPVKRHPTASGNRSELRENTSVDPTTWNFKPFAATPAAYSTETDFPGAVGGDLSTVSGRRLALSRLCGAIRVPRGYQPGDPTVLNSNDPALRPVVLPKFPSLYYIFPEVAHGLRGGFVDDPTDNGSSPEDVANTPLEWDHRQPGAIGTNRTVSTTVNNANDAAAAAAGLNPFDREPYVTDNYINTITVANDVFKPVSTTVSANPRLAAYPAPTSTDGTINPIPVATMQANPTDPFFSRLPYADSSPLPVADLPVTSLALAPRKIDGFPAAAANGVLPNYTPRDFQNDTSPNRIMIPSNANPASTQVSNLGNLPTKPWAVPFLDWALFDGRQLQTARITDIDWGMLRSTKPTAQTNDNTEFAPNEPWLPMSGIVYAFREDAVREDGIARPIGTSPITAVGVTNNQLIQGTAMNVSNPEQPSDPALQDKGISVKPIDHLPDPDRRIHGFRMRNATQLKRNPAVIAPIEEAKNVRGLSFFTDQPVYMMGNFNLHQEGTGNENTVGNLLEEFTQPLFPTTIAGLNSGGTYNYNTFYNDRVTKNPKFATSNEDRWRPTEILADAISILSNDFCEGSIADAFVGPATTSNSVPDFQASSGGNGNIQYPNNIQKSVYNDNGLYSVACDKGGNASTSYQNQNRVKQEPPDNARGWSWKREGASFVAPDGTTGTRPAWADFTTPIQIGRTGEPLVVARPIDKNETLPVNYGIGGLNRSYATPNEGRGNGRRLVARADNTSMNAIVVSGLSPSRIQQSYGGLHNFPRFLELWSSRRFFFAGSFLQLNFSNYATGPFEQEAWEPGQSPSNSEPIPHYAPPARLWGYDVALQFAPAGPAAARFVAPSSTRSEFYTEPPVSDPYINKLCVAAQNAGLSTACVAQQP</sequence>
<evidence type="ECO:0000256" key="1">
    <source>
        <dbReference type="SAM" id="Coils"/>
    </source>
</evidence>
<evidence type="ECO:0000256" key="2">
    <source>
        <dbReference type="SAM" id="MobiDB-lite"/>
    </source>
</evidence>
<feature type="compositionally biased region" description="Polar residues" evidence="2">
    <location>
        <begin position="361"/>
        <end position="372"/>
    </location>
</feature>
<feature type="transmembrane region" description="Helical" evidence="3">
    <location>
        <begin position="50"/>
        <end position="71"/>
    </location>
</feature>
<dbReference type="RefSeq" id="WP_264324056.1">
    <property type="nucleotide sequence ID" value="NZ_JADEXQ010000013.1"/>
</dbReference>
<dbReference type="InterPro" id="IPR049774">
    <property type="entry name" value="EPS_HpsA-like"/>
</dbReference>